<evidence type="ECO:0000313" key="1">
    <source>
        <dbReference type="EMBL" id="KAK8889193.1"/>
    </source>
</evidence>
<sequence>MDFKDIIDLRGDRIFSDIEKLADNKSNDESDISNSIILSLFQVFSTSFYQKDIIYMEKSIQELSRIAETHPIFYFPELDQYNISQIIIQSLYIPNAKYHNSLLRFFHFAFKHDQIDFINSFMRNSLFLSLIESINVFPEKEIAIRQSFEILNEISMVNKDDNENSESKELLHQLLEFPFIDLFLKLFRDNNLSQEAIISIFSIIANIAQDELSKIEMNNLLILLRQIFDDKSINFMWENAFDTLYLLIADKSTAEFVMIKEEFYVQCSRIILETNDINTIESIIYVFESYFTYTSLLFTGIEPVIGKIIQLSKQYEDLSYPTLCFMISLIRQNHLAILMNFDIFQLLKNCFQTGKYKIKKMCLKAMKILIPKLTNEQIIKIIIPFNFMEDFVQVLCAFNLHKIFNTSIGIIARLLRSKNSFQPQDIFWVQFEQSCGVEILTEIANSDDQEFAIRASWFLEKIYSLRPLSN</sequence>
<evidence type="ECO:0000313" key="2">
    <source>
        <dbReference type="Proteomes" id="UP001470230"/>
    </source>
</evidence>
<dbReference type="SUPFAM" id="SSF48371">
    <property type="entry name" value="ARM repeat"/>
    <property type="match status" value="1"/>
</dbReference>
<proteinExistence type="predicted"/>
<keyword evidence="2" id="KW-1185">Reference proteome</keyword>
<organism evidence="1 2">
    <name type="scientific">Tritrichomonas musculus</name>
    <dbReference type="NCBI Taxonomy" id="1915356"/>
    <lineage>
        <taxon>Eukaryota</taxon>
        <taxon>Metamonada</taxon>
        <taxon>Parabasalia</taxon>
        <taxon>Tritrichomonadida</taxon>
        <taxon>Tritrichomonadidae</taxon>
        <taxon>Tritrichomonas</taxon>
    </lineage>
</organism>
<reference evidence="1 2" key="1">
    <citation type="submission" date="2024-04" db="EMBL/GenBank/DDBJ databases">
        <title>Tritrichomonas musculus Genome.</title>
        <authorList>
            <person name="Alves-Ferreira E."/>
            <person name="Grigg M."/>
            <person name="Lorenzi H."/>
            <person name="Galac M."/>
        </authorList>
    </citation>
    <scope>NUCLEOTIDE SEQUENCE [LARGE SCALE GENOMIC DNA]</scope>
    <source>
        <strain evidence="1 2">EAF2021</strain>
    </source>
</reference>
<dbReference type="InterPro" id="IPR016024">
    <property type="entry name" value="ARM-type_fold"/>
</dbReference>
<comment type="caution">
    <text evidence="1">The sequence shown here is derived from an EMBL/GenBank/DDBJ whole genome shotgun (WGS) entry which is preliminary data.</text>
</comment>
<accession>A0ABR2KDJ1</accession>
<dbReference type="Gene3D" id="1.25.10.10">
    <property type="entry name" value="Leucine-rich Repeat Variant"/>
    <property type="match status" value="1"/>
</dbReference>
<dbReference type="EMBL" id="JAPFFF010000005">
    <property type="protein sequence ID" value="KAK8889193.1"/>
    <property type="molecule type" value="Genomic_DNA"/>
</dbReference>
<name>A0ABR2KDJ1_9EUKA</name>
<dbReference type="InterPro" id="IPR011989">
    <property type="entry name" value="ARM-like"/>
</dbReference>
<dbReference type="Proteomes" id="UP001470230">
    <property type="component" value="Unassembled WGS sequence"/>
</dbReference>
<gene>
    <name evidence="1" type="ORF">M9Y10_033938</name>
</gene>
<protein>
    <submittedName>
        <fullName evidence="1">Uncharacterized protein</fullName>
    </submittedName>
</protein>